<evidence type="ECO:0008006" key="5">
    <source>
        <dbReference type="Google" id="ProtNLM"/>
    </source>
</evidence>
<dbReference type="Gene3D" id="3.50.30.30">
    <property type="match status" value="1"/>
</dbReference>
<dbReference type="EMBL" id="BAAANO010000010">
    <property type="protein sequence ID" value="GAA2003901.1"/>
    <property type="molecule type" value="Genomic_DNA"/>
</dbReference>
<reference evidence="3 4" key="1">
    <citation type="journal article" date="2019" name="Int. J. Syst. Evol. Microbiol.">
        <title>The Global Catalogue of Microorganisms (GCM) 10K type strain sequencing project: providing services to taxonomists for standard genome sequencing and annotation.</title>
        <authorList>
            <consortium name="The Broad Institute Genomics Platform"/>
            <consortium name="The Broad Institute Genome Sequencing Center for Infectious Disease"/>
            <person name="Wu L."/>
            <person name="Ma J."/>
        </authorList>
    </citation>
    <scope>NUCLEOTIDE SEQUENCE [LARGE SCALE GENOMIC DNA]</scope>
    <source>
        <strain evidence="3 4">JCM 14546</strain>
    </source>
</reference>
<accession>A0ABN2TBX4</accession>
<protein>
    <recommendedName>
        <fullName evidence="5">PA domain-containing protein</fullName>
    </recommendedName>
</protein>
<dbReference type="PANTHER" id="PTHR12147:SF26">
    <property type="entry name" value="PEPTIDASE M28 DOMAIN-CONTAINING PROTEIN"/>
    <property type="match status" value="1"/>
</dbReference>
<organism evidence="3 4">
    <name type="scientific">Brevibacterium samyangense</name>
    <dbReference type="NCBI Taxonomy" id="366888"/>
    <lineage>
        <taxon>Bacteria</taxon>
        <taxon>Bacillati</taxon>
        <taxon>Actinomycetota</taxon>
        <taxon>Actinomycetes</taxon>
        <taxon>Micrococcales</taxon>
        <taxon>Brevibacteriaceae</taxon>
        <taxon>Brevibacterium</taxon>
    </lineage>
</organism>
<comment type="caution">
    <text evidence="3">The sequence shown here is derived from an EMBL/GenBank/DDBJ whole genome shotgun (WGS) entry which is preliminary data.</text>
</comment>
<dbReference type="InterPro" id="IPR003137">
    <property type="entry name" value="PA_domain"/>
</dbReference>
<keyword evidence="4" id="KW-1185">Reference proteome</keyword>
<dbReference type="Proteomes" id="UP001500755">
    <property type="component" value="Unassembled WGS sequence"/>
</dbReference>
<dbReference type="SUPFAM" id="SSF53187">
    <property type="entry name" value="Zn-dependent exopeptidases"/>
    <property type="match status" value="1"/>
</dbReference>
<dbReference type="InterPro" id="IPR046450">
    <property type="entry name" value="PA_dom_sf"/>
</dbReference>
<gene>
    <name evidence="3" type="ORF">GCM10009755_11380</name>
</gene>
<dbReference type="SUPFAM" id="SSF52025">
    <property type="entry name" value="PA domain"/>
    <property type="match status" value="1"/>
</dbReference>
<dbReference type="PANTHER" id="PTHR12147">
    <property type="entry name" value="METALLOPEPTIDASE M28 FAMILY MEMBER"/>
    <property type="match status" value="1"/>
</dbReference>
<evidence type="ECO:0000259" key="1">
    <source>
        <dbReference type="Pfam" id="PF02225"/>
    </source>
</evidence>
<dbReference type="InterPro" id="IPR007484">
    <property type="entry name" value="Peptidase_M28"/>
</dbReference>
<sequence length="614" mass="62457">MFLLHESWFPREPGHPSIGRKVPMSAHRIPAARARTAALTATTALALAGASALVASPASAAPADSTLGVTGDAAMAHLSELAAISEAHADSGYRALGTPGYEAASTYVEDTLEATGAFDVTRQEFSVDTQEFGTLSLTVDGTAFTTLEGISNGEGTSEPLTGVPVTVPADEAYGDGAGPELGCTPEDFTAAQAGTIVLLERGVCAFGDKITNATAAGAAAVLIANNEEGPLNATAGDRIEGNAPSAGLQMAEGDALLEQILAAGDAGLTADLTVESTYRTVETWNVLAETKEGDPEDVQMLGAHLDGVPEGPGVNDNASGVAGLLAVAEGIAGAGEPVDNRVRLGFWGAEEVGLVGSTEYVAGLSEDELGRISAYLNFDMIGSENYVVGTLDSDGSDVPIPEGVNVPEGSAALEAVFTDYFDGIGQPHVGTEFSGRSDYQAFIDNGIPVSGLFSGADDIKTEEQVALFGGVAGVQQDRYYHTIDDTLAHVNEEAIDIFVPAMAHAASTLAFDPDPVLAVSSDRLSVAELKLSGIDATLTGAQPGSEVTWELIAAKTGEAAASGSGSVADDGAATIRVGSLDARAAKGLPGDYTLEVTVGHDVLTADVRISGSGK</sequence>
<dbReference type="Gene3D" id="3.40.630.10">
    <property type="entry name" value="Zn peptidases"/>
    <property type="match status" value="1"/>
</dbReference>
<evidence type="ECO:0000313" key="3">
    <source>
        <dbReference type="EMBL" id="GAA2003901.1"/>
    </source>
</evidence>
<dbReference type="InterPro" id="IPR045175">
    <property type="entry name" value="M28_fam"/>
</dbReference>
<dbReference type="Pfam" id="PF04389">
    <property type="entry name" value="Peptidase_M28"/>
    <property type="match status" value="1"/>
</dbReference>
<feature type="domain" description="PA" evidence="1">
    <location>
        <begin position="179"/>
        <end position="256"/>
    </location>
</feature>
<feature type="domain" description="Peptidase M28" evidence="2">
    <location>
        <begin position="285"/>
        <end position="503"/>
    </location>
</feature>
<dbReference type="Pfam" id="PF02225">
    <property type="entry name" value="PA"/>
    <property type="match status" value="1"/>
</dbReference>
<evidence type="ECO:0000259" key="2">
    <source>
        <dbReference type="Pfam" id="PF04389"/>
    </source>
</evidence>
<name>A0ABN2TBX4_9MICO</name>
<proteinExistence type="predicted"/>
<evidence type="ECO:0000313" key="4">
    <source>
        <dbReference type="Proteomes" id="UP001500755"/>
    </source>
</evidence>